<sequence>MKSYLLAGSLLLVVFSCRNKLPDPNNRLICIKGTFNLQTILRKIEDQTGKRFFYANSDFDDQQTMTVDWNNLPLSEVLAGLLKEKKLHWNAKEKIVALCADTAK</sequence>
<comment type="caution">
    <text evidence="1">The sequence shown here is derived from an EMBL/GenBank/DDBJ whole genome shotgun (WGS) entry which is preliminary data.</text>
</comment>
<name>A0A6N8J909_9BACT</name>
<dbReference type="OrthoDB" id="1223654at2"/>
<dbReference type="AlphaFoldDB" id="A0A6N8J909"/>
<dbReference type="Proteomes" id="UP000468388">
    <property type="component" value="Unassembled WGS sequence"/>
</dbReference>
<reference evidence="1 2" key="1">
    <citation type="submission" date="2019-12" db="EMBL/GenBank/DDBJ databases">
        <title>The draft genomic sequence of strain Chitinophaga oryziterrae JCM 16595.</title>
        <authorList>
            <person name="Zhang X."/>
        </authorList>
    </citation>
    <scope>NUCLEOTIDE SEQUENCE [LARGE SCALE GENOMIC DNA]</scope>
    <source>
        <strain evidence="1 2">JCM 16595</strain>
    </source>
</reference>
<organism evidence="1 2">
    <name type="scientific">Chitinophaga oryziterrae</name>
    <dbReference type="NCBI Taxonomy" id="1031224"/>
    <lineage>
        <taxon>Bacteria</taxon>
        <taxon>Pseudomonadati</taxon>
        <taxon>Bacteroidota</taxon>
        <taxon>Chitinophagia</taxon>
        <taxon>Chitinophagales</taxon>
        <taxon>Chitinophagaceae</taxon>
        <taxon>Chitinophaga</taxon>
    </lineage>
</organism>
<dbReference type="EMBL" id="WRXO01000003">
    <property type="protein sequence ID" value="MVT41454.1"/>
    <property type="molecule type" value="Genomic_DNA"/>
</dbReference>
<accession>A0A6N8J909</accession>
<gene>
    <name evidence="1" type="ORF">GO495_12730</name>
</gene>
<evidence type="ECO:0008006" key="3">
    <source>
        <dbReference type="Google" id="ProtNLM"/>
    </source>
</evidence>
<proteinExistence type="predicted"/>
<protein>
    <recommendedName>
        <fullName evidence="3">DUF4974 domain-containing protein</fullName>
    </recommendedName>
</protein>
<keyword evidence="2" id="KW-1185">Reference proteome</keyword>
<evidence type="ECO:0000313" key="1">
    <source>
        <dbReference type="EMBL" id="MVT41454.1"/>
    </source>
</evidence>
<evidence type="ECO:0000313" key="2">
    <source>
        <dbReference type="Proteomes" id="UP000468388"/>
    </source>
</evidence>
<dbReference type="RefSeq" id="WP_157300083.1">
    <property type="nucleotide sequence ID" value="NZ_BAAAZB010000025.1"/>
</dbReference>
<dbReference type="PROSITE" id="PS51257">
    <property type="entry name" value="PROKAR_LIPOPROTEIN"/>
    <property type="match status" value="1"/>
</dbReference>